<feature type="chain" id="PRO_5046795863" evidence="1">
    <location>
        <begin position="20"/>
        <end position="249"/>
    </location>
</feature>
<keyword evidence="4" id="KW-1185">Reference proteome</keyword>
<gene>
    <name evidence="3" type="ORF">E6A44_014935</name>
</gene>
<comment type="caution">
    <text evidence="3">The sequence shown here is derived from an EMBL/GenBank/DDBJ whole genome shotgun (WGS) entry which is preliminary data.</text>
</comment>
<evidence type="ECO:0000313" key="3">
    <source>
        <dbReference type="EMBL" id="MFN0256882.1"/>
    </source>
</evidence>
<dbReference type="InterPro" id="IPR025665">
    <property type="entry name" value="Beta-barrel_OMP_2"/>
</dbReference>
<protein>
    <submittedName>
        <fullName evidence="3">Outer membrane beta-barrel protein</fullName>
    </submittedName>
</protein>
<sequence>MKKKLLILLFSVTILNAKAQNWGGGIDQQDFNWGFSFQYVASELKLIKSPSWQNIFYEQGDIAITDKLASVSSPLSAGFGIGFVMNYKLGKNLDLRSTPTLSFTDRLVDYQYQLPSFNVPSDFTDGRVQKKISATMVELPLGIKLKSERRKDFRAYLLLGAKYSMDLASGKKVDDSDKALIYKVLKNKKNFASYEAAIGFDLYFEYFKMSPELKVSHSFGDILKHENHPFATPIEKAILRNFTFSLFFE</sequence>
<organism evidence="3 4">
    <name type="scientific">Pedobacter ureilyticus</name>
    <dbReference type="NCBI Taxonomy" id="1393051"/>
    <lineage>
        <taxon>Bacteria</taxon>
        <taxon>Pseudomonadati</taxon>
        <taxon>Bacteroidota</taxon>
        <taxon>Sphingobacteriia</taxon>
        <taxon>Sphingobacteriales</taxon>
        <taxon>Sphingobacteriaceae</taxon>
        <taxon>Pedobacter</taxon>
    </lineage>
</organism>
<keyword evidence="1" id="KW-0732">Signal</keyword>
<accession>A0ABW9JAH1</accession>
<dbReference type="EMBL" id="SSHJ02000008">
    <property type="protein sequence ID" value="MFN0256882.1"/>
    <property type="molecule type" value="Genomic_DNA"/>
</dbReference>
<dbReference type="Proteomes" id="UP001517247">
    <property type="component" value="Unassembled WGS sequence"/>
</dbReference>
<evidence type="ECO:0000313" key="4">
    <source>
        <dbReference type="Proteomes" id="UP001517247"/>
    </source>
</evidence>
<feature type="signal peptide" evidence="1">
    <location>
        <begin position="1"/>
        <end position="19"/>
    </location>
</feature>
<feature type="domain" description="Outer membrane protein beta-barrel" evidence="2">
    <location>
        <begin position="59"/>
        <end position="223"/>
    </location>
</feature>
<name>A0ABW9JAH1_9SPHI</name>
<dbReference type="Pfam" id="PF13568">
    <property type="entry name" value="OMP_b-brl_2"/>
    <property type="match status" value="1"/>
</dbReference>
<dbReference type="RefSeq" id="WP_138723982.1">
    <property type="nucleotide sequence ID" value="NZ_SSHJ02000008.1"/>
</dbReference>
<proteinExistence type="predicted"/>
<evidence type="ECO:0000259" key="2">
    <source>
        <dbReference type="Pfam" id="PF13568"/>
    </source>
</evidence>
<evidence type="ECO:0000256" key="1">
    <source>
        <dbReference type="SAM" id="SignalP"/>
    </source>
</evidence>
<reference evidence="3 4" key="1">
    <citation type="submission" date="2024-12" db="EMBL/GenBank/DDBJ databases">
        <authorList>
            <person name="Hu S."/>
        </authorList>
    </citation>
    <scope>NUCLEOTIDE SEQUENCE [LARGE SCALE GENOMIC DNA]</scope>
    <source>
        <strain evidence="3 4">THG-T11</strain>
    </source>
</reference>